<organism evidence="2 3">
    <name type="scientific">Actinoplanes awajinensis subsp. mycoplanecinus</name>
    <dbReference type="NCBI Taxonomy" id="135947"/>
    <lineage>
        <taxon>Bacteria</taxon>
        <taxon>Bacillati</taxon>
        <taxon>Actinomycetota</taxon>
        <taxon>Actinomycetes</taxon>
        <taxon>Micromonosporales</taxon>
        <taxon>Micromonosporaceae</taxon>
        <taxon>Actinoplanes</taxon>
    </lineage>
</organism>
<name>A0A117MN09_9ACTN</name>
<dbReference type="Proteomes" id="UP000053244">
    <property type="component" value="Unassembled WGS sequence"/>
</dbReference>
<keyword evidence="3" id="KW-1185">Reference proteome</keyword>
<feature type="transmembrane region" description="Helical" evidence="1">
    <location>
        <begin position="111"/>
        <end position="137"/>
    </location>
</feature>
<gene>
    <name evidence="2" type="ORF">ADL15_38735</name>
</gene>
<protein>
    <submittedName>
        <fullName evidence="2">Uncharacterized protein</fullName>
    </submittedName>
</protein>
<dbReference type="EMBL" id="LLZH01000307">
    <property type="protein sequence ID" value="KUL26332.1"/>
    <property type="molecule type" value="Genomic_DNA"/>
</dbReference>
<feature type="transmembrane region" description="Helical" evidence="1">
    <location>
        <begin position="210"/>
        <end position="228"/>
    </location>
</feature>
<reference evidence="2 3" key="1">
    <citation type="submission" date="2015-10" db="EMBL/GenBank/DDBJ databases">
        <authorList>
            <person name="Gilbert D.G."/>
        </authorList>
    </citation>
    <scope>NUCLEOTIDE SEQUENCE [LARGE SCALE GENOMIC DNA]</scope>
    <source>
        <strain evidence="2 3">NRRL B-16712</strain>
    </source>
</reference>
<feature type="transmembrane region" description="Helical" evidence="1">
    <location>
        <begin position="46"/>
        <end position="66"/>
    </location>
</feature>
<evidence type="ECO:0000313" key="2">
    <source>
        <dbReference type="EMBL" id="KUL26332.1"/>
    </source>
</evidence>
<feature type="transmembrane region" description="Helical" evidence="1">
    <location>
        <begin position="153"/>
        <end position="174"/>
    </location>
</feature>
<feature type="transmembrane region" description="Helical" evidence="1">
    <location>
        <begin position="186"/>
        <end position="203"/>
    </location>
</feature>
<accession>A0A117MN09</accession>
<dbReference type="PROSITE" id="PS51257">
    <property type="entry name" value="PROKAR_LIPOPROTEIN"/>
    <property type="match status" value="1"/>
</dbReference>
<evidence type="ECO:0000256" key="1">
    <source>
        <dbReference type="SAM" id="Phobius"/>
    </source>
</evidence>
<comment type="caution">
    <text evidence="2">The sequence shown here is derived from an EMBL/GenBank/DDBJ whole genome shotgun (WGS) entry which is preliminary data.</text>
</comment>
<sequence length="235" mass="24442">MLAARPVTTVVAGTAVTACAVIAGAAAAVPGWVRTVPGEWDYLWEYFWVLWLLLPGLAAAGIAVAARPRWKRPAAVVATVLAAQVCGHGLVAVRDWFNTAGASAGMRQTDLAWVVGLAAVVAICGAVAGCVTAALLWREPTAGWRALRPPRPGYLMAALVVALGLPTALATYTMEFQPVTMFGQSGLMYGLPWGAGVAASAWLGRRGRTAALTTVAISALLVAVEYGVRTLTVSW</sequence>
<evidence type="ECO:0000313" key="3">
    <source>
        <dbReference type="Proteomes" id="UP000053244"/>
    </source>
</evidence>
<keyword evidence="1" id="KW-0812">Transmembrane</keyword>
<dbReference type="AlphaFoldDB" id="A0A117MN09"/>
<keyword evidence="1" id="KW-0472">Membrane</keyword>
<proteinExistence type="predicted"/>
<feature type="transmembrane region" description="Helical" evidence="1">
    <location>
        <begin position="73"/>
        <end position="91"/>
    </location>
</feature>
<keyword evidence="1" id="KW-1133">Transmembrane helix</keyword>